<organism evidence="12 13">
    <name type="scientific">Pisum sativum</name>
    <name type="common">Garden pea</name>
    <name type="synonym">Lathyrus oleraceus</name>
    <dbReference type="NCBI Taxonomy" id="3888"/>
    <lineage>
        <taxon>Eukaryota</taxon>
        <taxon>Viridiplantae</taxon>
        <taxon>Streptophyta</taxon>
        <taxon>Embryophyta</taxon>
        <taxon>Tracheophyta</taxon>
        <taxon>Spermatophyta</taxon>
        <taxon>Magnoliopsida</taxon>
        <taxon>eudicotyledons</taxon>
        <taxon>Gunneridae</taxon>
        <taxon>Pentapetalae</taxon>
        <taxon>rosids</taxon>
        <taxon>fabids</taxon>
        <taxon>Fabales</taxon>
        <taxon>Fabaceae</taxon>
        <taxon>Papilionoideae</taxon>
        <taxon>50 kb inversion clade</taxon>
        <taxon>NPAAA clade</taxon>
        <taxon>Hologalegina</taxon>
        <taxon>IRL clade</taxon>
        <taxon>Fabeae</taxon>
        <taxon>Lathyrus</taxon>
    </lineage>
</organism>
<evidence type="ECO:0000256" key="7">
    <source>
        <dbReference type="ARBA" id="ARBA00023136"/>
    </source>
</evidence>
<comment type="subcellular location">
    <subcellularLocation>
        <location evidence="2">Cell membrane</location>
        <topology evidence="2">Peripheral membrane protein</topology>
        <orientation evidence="2">Cytoplasmic side</orientation>
    </subcellularLocation>
    <subcellularLocation>
        <location evidence="1">Membrane</location>
        <topology evidence="1">Multi-pass membrane protein</topology>
    </subcellularLocation>
</comment>
<sequence length="515" mass="58116">MTGPEKKFFFNQPSQDEEALSNKMITKEKEPELEAQPSEVTDVIKNCCEFDNQINLISEAYHLVYGGPKNLLDESCNLTEIETPMENSVLHIAAWNGNDDIVALLIERAPKLLFKSNKNNDSVLHVAARNGRTIKRDEHKRLPLHYAASIGYLEGVELLLGICKCCTIKRDEYGYFPIHLASYGGHVEVVKKLLQYCPDPTEMLDTSHKRNILHIAANHGKYEIVCYILQSDIPEHQKLINQKDNNGDTPLHLAARSCHPTTVYYLVNQNNEKVNLNLVNKYNETALDIVNSLYEVEKSSLRQHLTWTALKSAGAKQSKDKNLNHAEESQQSEKESKEKEKASERYKDRLENLTIVSTLIVTASVASCLAVPGEADGAAHNLKHAMFQFFIIFITISLFSSISATIILFWATLGLTELVTFTLKIVMPLFGIALISLSLAFMAGLYTVISNLSWLANVFLVMTVIFIMVVVFLYILLFLPSSSTIKPLRYISHYPFLFLASRTESKTRQRNIPSE</sequence>
<keyword evidence="6 8" id="KW-0040">ANK repeat</keyword>
<evidence type="ECO:0000313" key="12">
    <source>
        <dbReference type="EMBL" id="KAI5433752.1"/>
    </source>
</evidence>
<evidence type="ECO:0000256" key="9">
    <source>
        <dbReference type="SAM" id="MobiDB-lite"/>
    </source>
</evidence>
<dbReference type="PANTHER" id="PTHR24186">
    <property type="entry name" value="PROTEIN PHOSPHATASE 1 REGULATORY SUBUNIT"/>
    <property type="match status" value="1"/>
</dbReference>
<evidence type="ECO:0000256" key="4">
    <source>
        <dbReference type="ARBA" id="ARBA00022737"/>
    </source>
</evidence>
<reference evidence="12 13" key="1">
    <citation type="journal article" date="2022" name="Nat. Genet.">
        <title>Improved pea reference genome and pan-genome highlight genomic features and evolutionary characteristics.</title>
        <authorList>
            <person name="Yang T."/>
            <person name="Liu R."/>
            <person name="Luo Y."/>
            <person name="Hu S."/>
            <person name="Wang D."/>
            <person name="Wang C."/>
            <person name="Pandey M.K."/>
            <person name="Ge S."/>
            <person name="Xu Q."/>
            <person name="Li N."/>
            <person name="Li G."/>
            <person name="Huang Y."/>
            <person name="Saxena R.K."/>
            <person name="Ji Y."/>
            <person name="Li M."/>
            <person name="Yan X."/>
            <person name="He Y."/>
            <person name="Liu Y."/>
            <person name="Wang X."/>
            <person name="Xiang C."/>
            <person name="Varshney R.K."/>
            <person name="Ding H."/>
            <person name="Gao S."/>
            <person name="Zong X."/>
        </authorList>
    </citation>
    <scope>NUCLEOTIDE SEQUENCE [LARGE SCALE GENOMIC DNA]</scope>
    <source>
        <strain evidence="12 13">cv. Zhongwan 6</strain>
    </source>
</reference>
<proteinExistence type="predicted"/>
<dbReference type="InterPro" id="IPR002110">
    <property type="entry name" value="Ankyrin_rpt"/>
</dbReference>
<comment type="caution">
    <text evidence="12">The sequence shown here is derived from an EMBL/GenBank/DDBJ whole genome shotgun (WGS) entry which is preliminary data.</text>
</comment>
<keyword evidence="7 10" id="KW-0472">Membrane</keyword>
<keyword evidence="5 10" id="KW-1133">Transmembrane helix</keyword>
<dbReference type="InterPro" id="IPR026961">
    <property type="entry name" value="PGG_dom"/>
</dbReference>
<dbReference type="Pfam" id="PF12796">
    <property type="entry name" value="Ank_2"/>
    <property type="match status" value="1"/>
</dbReference>
<evidence type="ECO:0000256" key="5">
    <source>
        <dbReference type="ARBA" id="ARBA00022989"/>
    </source>
</evidence>
<evidence type="ECO:0000256" key="3">
    <source>
        <dbReference type="ARBA" id="ARBA00022692"/>
    </source>
</evidence>
<evidence type="ECO:0000256" key="10">
    <source>
        <dbReference type="SAM" id="Phobius"/>
    </source>
</evidence>
<dbReference type="SMART" id="SM00248">
    <property type="entry name" value="ANK"/>
    <property type="match status" value="5"/>
</dbReference>
<dbReference type="PANTHER" id="PTHR24186:SF46">
    <property type="entry name" value="PROTEIN ACCELERATED CELL DEATH 6-LIKE"/>
    <property type="match status" value="1"/>
</dbReference>
<dbReference type="AlphaFoldDB" id="A0A9D4Y7J6"/>
<dbReference type="Pfam" id="PF00023">
    <property type="entry name" value="Ank"/>
    <property type="match status" value="2"/>
</dbReference>
<evidence type="ECO:0000256" key="2">
    <source>
        <dbReference type="ARBA" id="ARBA00004413"/>
    </source>
</evidence>
<evidence type="ECO:0000256" key="6">
    <source>
        <dbReference type="ARBA" id="ARBA00023043"/>
    </source>
</evidence>
<evidence type="ECO:0000256" key="8">
    <source>
        <dbReference type="PROSITE-ProRule" id="PRU00023"/>
    </source>
</evidence>
<feature type="repeat" description="ANK" evidence="8">
    <location>
        <begin position="173"/>
        <end position="195"/>
    </location>
</feature>
<dbReference type="EMBL" id="JAMSHJ010000002">
    <property type="protein sequence ID" value="KAI5433752.1"/>
    <property type="molecule type" value="Genomic_DNA"/>
</dbReference>
<feature type="compositionally biased region" description="Basic and acidic residues" evidence="9">
    <location>
        <begin position="317"/>
        <end position="344"/>
    </location>
</feature>
<dbReference type="PROSITE" id="PS50088">
    <property type="entry name" value="ANK_REPEAT"/>
    <property type="match status" value="2"/>
</dbReference>
<dbReference type="SUPFAM" id="SSF48403">
    <property type="entry name" value="Ankyrin repeat"/>
    <property type="match status" value="1"/>
</dbReference>
<name>A0A9D4Y7J6_PEA</name>
<feature type="transmembrane region" description="Helical" evidence="10">
    <location>
        <begin position="454"/>
        <end position="479"/>
    </location>
</feature>
<feature type="repeat" description="ANK" evidence="8">
    <location>
        <begin position="246"/>
        <end position="270"/>
    </location>
</feature>
<keyword evidence="3 10" id="KW-0812">Transmembrane</keyword>
<feature type="transmembrane region" description="Helical" evidence="10">
    <location>
        <begin position="425"/>
        <end position="448"/>
    </location>
</feature>
<dbReference type="Gramene" id="Psat02G0085900-T1">
    <property type="protein sequence ID" value="KAI5433752.1"/>
    <property type="gene ID" value="KIW84_020859"/>
</dbReference>
<feature type="region of interest" description="Disordered" evidence="9">
    <location>
        <begin position="316"/>
        <end position="344"/>
    </location>
</feature>
<protein>
    <recommendedName>
        <fullName evidence="11">PGG domain-containing protein</fullName>
    </recommendedName>
</protein>
<dbReference type="Proteomes" id="UP001058974">
    <property type="component" value="Chromosome 2"/>
</dbReference>
<evidence type="ECO:0000313" key="13">
    <source>
        <dbReference type="Proteomes" id="UP001058974"/>
    </source>
</evidence>
<dbReference type="Gramene" id="Psat0s2372g0160.1">
    <property type="protein sequence ID" value="Psat0s2372g0160.1.cds"/>
    <property type="gene ID" value="Psat0s2372g0160"/>
</dbReference>
<keyword evidence="13" id="KW-1185">Reference proteome</keyword>
<accession>A0A9D4Y7J6</accession>
<feature type="domain" description="PGG" evidence="11">
    <location>
        <begin position="344"/>
        <end position="448"/>
    </location>
</feature>
<feature type="transmembrane region" description="Helical" evidence="10">
    <location>
        <begin position="385"/>
        <end position="413"/>
    </location>
</feature>
<evidence type="ECO:0000259" key="11">
    <source>
        <dbReference type="Pfam" id="PF13962"/>
    </source>
</evidence>
<dbReference type="Pfam" id="PF13962">
    <property type="entry name" value="PGG"/>
    <property type="match status" value="1"/>
</dbReference>
<dbReference type="InterPro" id="IPR036770">
    <property type="entry name" value="Ankyrin_rpt-contain_sf"/>
</dbReference>
<evidence type="ECO:0000256" key="1">
    <source>
        <dbReference type="ARBA" id="ARBA00004141"/>
    </source>
</evidence>
<dbReference type="GO" id="GO:0005886">
    <property type="term" value="C:plasma membrane"/>
    <property type="evidence" value="ECO:0007669"/>
    <property type="project" value="UniProtKB-SubCell"/>
</dbReference>
<gene>
    <name evidence="12" type="ORF">KIW84_020859</name>
</gene>
<dbReference type="PROSITE" id="PS50297">
    <property type="entry name" value="ANK_REP_REGION"/>
    <property type="match status" value="2"/>
</dbReference>
<dbReference type="Gene3D" id="1.25.40.20">
    <property type="entry name" value="Ankyrin repeat-containing domain"/>
    <property type="match status" value="2"/>
</dbReference>
<keyword evidence="4" id="KW-0677">Repeat</keyword>